<keyword evidence="6" id="KW-1015">Disulfide bond</keyword>
<dbReference type="InterPro" id="IPR023753">
    <property type="entry name" value="FAD/NAD-binding_dom"/>
</dbReference>
<protein>
    <submittedName>
        <fullName evidence="13">Mercuric reductase</fullName>
    </submittedName>
</protein>
<evidence type="ECO:0000256" key="3">
    <source>
        <dbReference type="ARBA" id="ARBA00022827"/>
    </source>
</evidence>
<dbReference type="InterPro" id="IPR036188">
    <property type="entry name" value="FAD/NAD-bd_sf"/>
</dbReference>
<evidence type="ECO:0000256" key="2">
    <source>
        <dbReference type="ARBA" id="ARBA00022630"/>
    </source>
</evidence>
<dbReference type="InterPro" id="IPR001100">
    <property type="entry name" value="Pyr_nuc-diS_OxRdtase"/>
</dbReference>
<dbReference type="FunFam" id="3.30.390.30:FF:000001">
    <property type="entry name" value="Dihydrolipoyl dehydrogenase"/>
    <property type="match status" value="1"/>
</dbReference>
<organism evidence="13 14">
    <name type="scientific">Sutcliffiella horikoshii</name>
    <dbReference type="NCBI Taxonomy" id="79883"/>
    <lineage>
        <taxon>Bacteria</taxon>
        <taxon>Bacillati</taxon>
        <taxon>Bacillota</taxon>
        <taxon>Bacilli</taxon>
        <taxon>Bacillales</taxon>
        <taxon>Bacillaceae</taxon>
        <taxon>Sutcliffiella</taxon>
    </lineage>
</organism>
<feature type="domain" description="FAD/NAD(P)-binding" evidence="12">
    <location>
        <begin position="4"/>
        <end position="323"/>
    </location>
</feature>
<evidence type="ECO:0000256" key="7">
    <source>
        <dbReference type="ARBA" id="ARBA00023284"/>
    </source>
</evidence>
<keyword evidence="8" id="KW-0520">NAD</keyword>
<dbReference type="PANTHER" id="PTHR43014:SF2">
    <property type="entry name" value="MERCURIC REDUCTASE"/>
    <property type="match status" value="1"/>
</dbReference>
<feature type="binding site" evidence="8">
    <location>
        <position position="199"/>
    </location>
    <ligand>
        <name>NAD(+)</name>
        <dbReference type="ChEBI" id="CHEBI:57540"/>
    </ligand>
</feature>
<name>A0A5D4T8C3_9BACI</name>
<evidence type="ECO:0000256" key="5">
    <source>
        <dbReference type="ARBA" id="ARBA00023002"/>
    </source>
</evidence>
<dbReference type="SUPFAM" id="SSF55424">
    <property type="entry name" value="FAD/NAD-linked reductases, dimerisation (C-terminal) domain"/>
    <property type="match status" value="1"/>
</dbReference>
<feature type="binding site" evidence="8">
    <location>
        <position position="267"/>
    </location>
    <ligand>
        <name>NAD(+)</name>
        <dbReference type="ChEBI" id="CHEBI:57540"/>
    </ligand>
</feature>
<evidence type="ECO:0000256" key="4">
    <source>
        <dbReference type="ARBA" id="ARBA00022857"/>
    </source>
</evidence>
<evidence type="ECO:0000256" key="9">
    <source>
        <dbReference type="PIRSR" id="PIRSR000350-4"/>
    </source>
</evidence>
<comment type="cofactor">
    <cofactor evidence="8">
        <name>FAD</name>
        <dbReference type="ChEBI" id="CHEBI:57692"/>
    </cofactor>
    <text evidence="8">Binds 1 FAD per subunit.</text>
</comment>
<dbReference type="OrthoDB" id="9800167at2"/>
<dbReference type="InterPro" id="IPR012999">
    <property type="entry name" value="Pyr_OxRdtase_I_AS"/>
</dbReference>
<dbReference type="AlphaFoldDB" id="A0A5D4T8C3"/>
<dbReference type="PRINTS" id="PR00411">
    <property type="entry name" value="PNDRDTASEI"/>
</dbReference>
<accession>A0A5D4T8C3</accession>
<dbReference type="EMBL" id="VTET01000005">
    <property type="protein sequence ID" value="TYS71977.1"/>
    <property type="molecule type" value="Genomic_DNA"/>
</dbReference>
<evidence type="ECO:0000256" key="6">
    <source>
        <dbReference type="ARBA" id="ARBA00023157"/>
    </source>
</evidence>
<dbReference type="GO" id="GO:0003955">
    <property type="term" value="F:NAD(P)H dehydrogenase (quinone) activity"/>
    <property type="evidence" value="ECO:0007669"/>
    <property type="project" value="TreeGrafter"/>
</dbReference>
<dbReference type="GO" id="GO:0016668">
    <property type="term" value="F:oxidoreductase activity, acting on a sulfur group of donors, NAD(P) as acceptor"/>
    <property type="evidence" value="ECO:0007669"/>
    <property type="project" value="InterPro"/>
</dbReference>
<feature type="binding site" evidence="8">
    <location>
        <position position="114"/>
    </location>
    <ligand>
        <name>FAD</name>
        <dbReference type="ChEBI" id="CHEBI:57692"/>
    </ligand>
</feature>
<keyword evidence="2 10" id="KW-0285">Flavoprotein</keyword>
<keyword evidence="5 10" id="KW-0560">Oxidoreductase</keyword>
<evidence type="ECO:0000256" key="10">
    <source>
        <dbReference type="RuleBase" id="RU003691"/>
    </source>
</evidence>
<dbReference type="Pfam" id="PF02852">
    <property type="entry name" value="Pyr_redox_dim"/>
    <property type="match status" value="1"/>
</dbReference>
<dbReference type="GO" id="GO:0050660">
    <property type="term" value="F:flavin adenine dinucleotide binding"/>
    <property type="evidence" value="ECO:0007669"/>
    <property type="project" value="TreeGrafter"/>
</dbReference>
<keyword evidence="7 10" id="KW-0676">Redox-active center</keyword>
<keyword evidence="4" id="KW-0521">NADP</keyword>
<dbReference type="PRINTS" id="PR00368">
    <property type="entry name" value="FADPNR"/>
</dbReference>
<dbReference type="InterPro" id="IPR004099">
    <property type="entry name" value="Pyr_nucl-diS_OxRdtase_dimer"/>
</dbReference>
<gene>
    <name evidence="13" type="ORF">FZC75_12565</name>
</gene>
<dbReference type="InterPro" id="IPR016156">
    <property type="entry name" value="FAD/NAD-linked_Rdtase_dimer_sf"/>
</dbReference>
<comment type="caution">
    <text evidence="13">The sequence shown here is derived from an EMBL/GenBank/DDBJ whole genome shotgun (WGS) entry which is preliminary data.</text>
</comment>
<dbReference type="Pfam" id="PF07992">
    <property type="entry name" value="Pyr_redox_2"/>
    <property type="match status" value="1"/>
</dbReference>
<evidence type="ECO:0000259" key="12">
    <source>
        <dbReference type="Pfam" id="PF07992"/>
    </source>
</evidence>
<feature type="binding site" evidence="8">
    <location>
        <position position="308"/>
    </location>
    <ligand>
        <name>FAD</name>
        <dbReference type="ChEBI" id="CHEBI:57692"/>
    </ligand>
</feature>
<keyword evidence="3 8" id="KW-0274">FAD</keyword>
<evidence type="ECO:0000259" key="11">
    <source>
        <dbReference type="Pfam" id="PF02852"/>
    </source>
</evidence>
<evidence type="ECO:0000256" key="8">
    <source>
        <dbReference type="PIRSR" id="PIRSR000350-3"/>
    </source>
</evidence>
<evidence type="ECO:0000256" key="1">
    <source>
        <dbReference type="ARBA" id="ARBA00007532"/>
    </source>
</evidence>
<feature type="binding site" evidence="8">
    <location>
        <position position="51"/>
    </location>
    <ligand>
        <name>FAD</name>
        <dbReference type="ChEBI" id="CHEBI:57692"/>
    </ligand>
</feature>
<dbReference type="Gene3D" id="3.30.390.30">
    <property type="match status" value="1"/>
</dbReference>
<comment type="similarity">
    <text evidence="1 10">Belongs to the class-I pyridine nucleotide-disulfide oxidoreductase family.</text>
</comment>
<reference evidence="13 14" key="1">
    <citation type="submission" date="2019-08" db="EMBL/GenBank/DDBJ databases">
        <title>Bacillus genomes from the desert of Cuatro Cienegas, Coahuila.</title>
        <authorList>
            <person name="Olmedo-Alvarez G."/>
        </authorList>
    </citation>
    <scope>NUCLEOTIDE SEQUENCE [LARGE SCALE GENOMIC DNA]</scope>
    <source>
        <strain evidence="13 14">CH98b_3T</strain>
    </source>
</reference>
<dbReference type="Proteomes" id="UP000324517">
    <property type="component" value="Unassembled WGS sequence"/>
</dbReference>
<proteinExistence type="inferred from homology"/>
<evidence type="ECO:0000313" key="13">
    <source>
        <dbReference type="EMBL" id="TYS71977.1"/>
    </source>
</evidence>
<evidence type="ECO:0000313" key="14">
    <source>
        <dbReference type="Proteomes" id="UP000324517"/>
    </source>
</evidence>
<feature type="binding site" evidence="8">
    <location>
        <begin position="139"/>
        <end position="141"/>
    </location>
    <ligand>
        <name>FAD</name>
        <dbReference type="ChEBI" id="CHEBI:57692"/>
    </ligand>
</feature>
<sequence>MKKYDLIVIGGGAGGLTVAAGAASLGGKVALIEKEEQPGGDCLHYGCVPSKALIEIANRINSARSLEEFGVHISEDIRMEAVMKKVKEAIDHIQVHDDADRFRKLGVDVYIGIGAFHSKNEVIINSGEIIYGKKIVIATGSRPFVPSIPGLKENGFITNETIFSLSKLPKRLLVLGGGPIGIEMAQAMARLGSEVTVVERSDGVLGKEDEDVQQLMNDVLSKEMKLLYNANVKSIESGPNGKVAHLTSEPREQEISIEVDEILVATGRTPNTDKLHLNKVNVQTDDRGHIKVNARLQTNIPHIYAVGDINGTLPFTHVAGMEGKLVVQNALIGLRRKIDYSNVPWVTYTSPEIFHLGLTEAEAKEQGLDYDAYKVDLSEVDRFVTDHQTTGFVKIITDKKGHILGAHAIGKHAGDWMQEAVFSKQFKKKLGSISNVIHPYPNHSAAVQRTADAYWRKKLFEGFLPKVMERYIRWFR</sequence>
<dbReference type="Gene3D" id="3.50.50.60">
    <property type="entry name" value="FAD/NAD(P)-binding domain"/>
    <property type="match status" value="2"/>
</dbReference>
<feature type="domain" description="Pyridine nucleotide-disulphide oxidoreductase dimerisation" evidence="11">
    <location>
        <begin position="343"/>
        <end position="449"/>
    </location>
</feature>
<dbReference type="PIRSF" id="PIRSF000350">
    <property type="entry name" value="Mercury_reductase_MerA"/>
    <property type="match status" value="1"/>
</dbReference>
<dbReference type="RefSeq" id="WP_148979588.1">
    <property type="nucleotide sequence ID" value="NZ_JBNILM010000007.1"/>
</dbReference>
<dbReference type="PROSITE" id="PS00076">
    <property type="entry name" value="PYRIDINE_REDOX_1"/>
    <property type="match status" value="1"/>
</dbReference>
<feature type="disulfide bond" description="Redox-active" evidence="9">
    <location>
        <begin position="42"/>
        <end position="47"/>
    </location>
</feature>
<keyword evidence="8" id="KW-0547">Nucleotide-binding</keyword>
<feature type="binding site" evidence="8">
    <location>
        <begin position="176"/>
        <end position="183"/>
    </location>
    <ligand>
        <name>NAD(+)</name>
        <dbReference type="ChEBI" id="CHEBI:57540"/>
    </ligand>
</feature>
<dbReference type="PANTHER" id="PTHR43014">
    <property type="entry name" value="MERCURIC REDUCTASE"/>
    <property type="match status" value="1"/>
</dbReference>
<dbReference type="SUPFAM" id="SSF51905">
    <property type="entry name" value="FAD/NAD(P)-binding domain"/>
    <property type="match status" value="1"/>
</dbReference>